<dbReference type="RefSeq" id="XP_005646662.1">
    <property type="nucleotide sequence ID" value="XM_005646605.1"/>
</dbReference>
<evidence type="ECO:0000259" key="8">
    <source>
        <dbReference type="Pfam" id="PF01248"/>
    </source>
</evidence>
<keyword evidence="4 6" id="KW-0539">Nucleus</keyword>
<feature type="region of interest" description="Disordered" evidence="7">
    <location>
        <begin position="1"/>
        <end position="130"/>
    </location>
</feature>
<dbReference type="EMBL" id="AGSI01000010">
    <property type="protein sequence ID" value="EIE22118.1"/>
    <property type="molecule type" value="Genomic_DNA"/>
</dbReference>
<feature type="compositionally biased region" description="Basic and acidic residues" evidence="7">
    <location>
        <begin position="1"/>
        <end position="23"/>
    </location>
</feature>
<dbReference type="GO" id="GO:0000398">
    <property type="term" value="P:mRNA splicing, via spliceosome"/>
    <property type="evidence" value="ECO:0007669"/>
    <property type="project" value="UniProtKB-UniRule"/>
</dbReference>
<dbReference type="FunFam" id="3.30.1330.30:FF:000026">
    <property type="entry name" value="H/ACA ribonucleoprotein complex subunit 2"/>
    <property type="match status" value="1"/>
</dbReference>
<comment type="function">
    <text evidence="6">Required for ribosome biogenesis. Part of a complex which catalyzes pseudouridylation of rRNA. This involves the isomerization of uridine such that the ribose is subsequently attached to C5, instead of the normal N1. Pseudouridine ('psi') residues may serve to stabilize the conformation of rRNAs.</text>
</comment>
<dbReference type="InterPro" id="IPR002415">
    <property type="entry name" value="H/ACA_rnp_Nhp2-like"/>
</dbReference>
<dbReference type="STRING" id="574566.I0YUP9"/>
<dbReference type="GO" id="GO:0003723">
    <property type="term" value="F:RNA binding"/>
    <property type="evidence" value="ECO:0007669"/>
    <property type="project" value="UniProtKB-UniRule"/>
</dbReference>
<keyword evidence="5 6" id="KW-0687">Ribonucleoprotein</keyword>
<dbReference type="eggNOG" id="KOG3167">
    <property type="taxonomic scope" value="Eukaryota"/>
</dbReference>
<comment type="caution">
    <text evidence="9">The sequence shown here is derived from an EMBL/GenBank/DDBJ whole genome shotgun (WGS) entry which is preliminary data.</text>
</comment>
<comment type="similarity">
    <text evidence="2 6">Belongs to the eukaryotic ribosomal protein eL8 family.</text>
</comment>
<evidence type="ECO:0000256" key="3">
    <source>
        <dbReference type="ARBA" id="ARBA00022884"/>
    </source>
</evidence>
<dbReference type="PRINTS" id="PR00883">
    <property type="entry name" value="NUCLEARHMG"/>
</dbReference>
<dbReference type="GO" id="GO:0031120">
    <property type="term" value="P:snRNA pseudouridine synthesis"/>
    <property type="evidence" value="ECO:0007669"/>
    <property type="project" value="UniProtKB-UniRule"/>
</dbReference>
<organism evidence="9 10">
    <name type="scientific">Coccomyxa subellipsoidea (strain C-169)</name>
    <name type="common">Green microalga</name>
    <dbReference type="NCBI Taxonomy" id="574566"/>
    <lineage>
        <taxon>Eukaryota</taxon>
        <taxon>Viridiplantae</taxon>
        <taxon>Chlorophyta</taxon>
        <taxon>core chlorophytes</taxon>
        <taxon>Trebouxiophyceae</taxon>
        <taxon>Trebouxiophyceae incertae sedis</taxon>
        <taxon>Coccomyxaceae</taxon>
        <taxon>Coccomyxa</taxon>
        <taxon>Coccomyxa subellipsoidea</taxon>
    </lineage>
</organism>
<dbReference type="PANTHER" id="PTHR23105">
    <property type="entry name" value="RIBOSOMAL PROTEIN L7AE FAMILY MEMBER"/>
    <property type="match status" value="1"/>
</dbReference>
<gene>
    <name evidence="9" type="ORF">COCSUDRAFT_53708</name>
</gene>
<dbReference type="Gene3D" id="3.30.1330.30">
    <property type="match status" value="1"/>
</dbReference>
<dbReference type="Proteomes" id="UP000007264">
    <property type="component" value="Unassembled WGS sequence"/>
</dbReference>
<dbReference type="OrthoDB" id="5364946at2759"/>
<evidence type="ECO:0000256" key="5">
    <source>
        <dbReference type="ARBA" id="ARBA00023274"/>
    </source>
</evidence>
<keyword evidence="10" id="KW-1185">Reference proteome</keyword>
<protein>
    <recommendedName>
        <fullName evidence="6">H/ACA ribonucleoprotein complex subunit 2</fullName>
    </recommendedName>
    <alternativeName>
        <fullName evidence="6">Nucleolar protein family A member 2</fullName>
    </alternativeName>
</protein>
<dbReference type="InterPro" id="IPR029064">
    <property type="entry name" value="Ribosomal_eL30-like_sf"/>
</dbReference>
<proteinExistence type="inferred from homology"/>
<comment type="subcellular location">
    <subcellularLocation>
        <location evidence="1 6">Nucleus</location>
        <location evidence="1 6">Nucleolus</location>
    </subcellularLocation>
</comment>
<dbReference type="PRINTS" id="PR00881">
    <property type="entry name" value="L7ARS6FAMILY"/>
</dbReference>
<evidence type="ECO:0000256" key="7">
    <source>
        <dbReference type="SAM" id="MobiDB-lite"/>
    </source>
</evidence>
<dbReference type="AlphaFoldDB" id="I0YUP9"/>
<accession>I0YUP9</accession>
<evidence type="ECO:0000256" key="6">
    <source>
        <dbReference type="RuleBase" id="RU366039"/>
    </source>
</evidence>
<feature type="compositionally biased region" description="Acidic residues" evidence="7">
    <location>
        <begin position="115"/>
        <end position="130"/>
    </location>
</feature>
<evidence type="ECO:0000313" key="10">
    <source>
        <dbReference type="Proteomes" id="UP000007264"/>
    </source>
</evidence>
<dbReference type="InterPro" id="IPR018492">
    <property type="entry name" value="Ribosomal_eL8/Nhp2"/>
</dbReference>
<name>I0YUP9_COCSC</name>
<dbReference type="Pfam" id="PF01248">
    <property type="entry name" value="Ribosomal_L7Ae"/>
    <property type="match status" value="1"/>
</dbReference>
<dbReference type="GO" id="GO:0042254">
    <property type="term" value="P:ribosome biogenesis"/>
    <property type="evidence" value="ECO:0007669"/>
    <property type="project" value="InterPro"/>
</dbReference>
<dbReference type="SUPFAM" id="SSF55315">
    <property type="entry name" value="L30e-like"/>
    <property type="match status" value="1"/>
</dbReference>
<feature type="compositionally biased region" description="Basic residues" evidence="7">
    <location>
        <begin position="24"/>
        <end position="34"/>
    </location>
</feature>
<evidence type="ECO:0000256" key="1">
    <source>
        <dbReference type="ARBA" id="ARBA00004604"/>
    </source>
</evidence>
<dbReference type="GeneID" id="17040104"/>
<dbReference type="KEGG" id="csl:COCSUDRAFT_53708"/>
<dbReference type="InterPro" id="IPR050257">
    <property type="entry name" value="eL8/uL1-like"/>
</dbReference>
<comment type="function">
    <text evidence="6">Common component of the spliceosome and rRNA processing machinery.</text>
</comment>
<dbReference type="GO" id="GO:0031429">
    <property type="term" value="C:box H/ACA snoRNP complex"/>
    <property type="evidence" value="ECO:0007669"/>
    <property type="project" value="UniProtKB-UniRule"/>
</dbReference>
<keyword evidence="3 6" id="KW-0694">RNA-binding</keyword>
<feature type="domain" description="Ribosomal protein eL8/eL30/eS12/Gadd45" evidence="8">
    <location>
        <begin position="160"/>
        <end position="244"/>
    </location>
</feature>
<evidence type="ECO:0000256" key="4">
    <source>
        <dbReference type="ARBA" id="ARBA00023242"/>
    </source>
</evidence>
<reference evidence="9 10" key="1">
    <citation type="journal article" date="2012" name="Genome Biol.">
        <title>The genome of the polar eukaryotic microalga coccomyxa subellipsoidea reveals traits of cold adaptation.</title>
        <authorList>
            <person name="Blanc G."/>
            <person name="Agarkova I."/>
            <person name="Grimwood J."/>
            <person name="Kuo A."/>
            <person name="Brueggeman A."/>
            <person name="Dunigan D."/>
            <person name="Gurnon J."/>
            <person name="Ladunga I."/>
            <person name="Lindquist E."/>
            <person name="Lucas S."/>
            <person name="Pangilinan J."/>
            <person name="Proschold T."/>
            <person name="Salamov A."/>
            <person name="Schmutz J."/>
            <person name="Weeks D."/>
            <person name="Yamada T."/>
            <person name="Claverie J.M."/>
            <person name="Grigoriev I."/>
            <person name="Van Etten J."/>
            <person name="Lomsadze A."/>
            <person name="Borodovsky M."/>
        </authorList>
    </citation>
    <scope>NUCLEOTIDE SEQUENCE [LARGE SCALE GENOMIC DNA]</scope>
    <source>
        <strain evidence="9 10">C-169</strain>
    </source>
</reference>
<sequence>MVKNSDKPKKDKRKGEAEVETPVKKIKKEKKDKKEKKIENGVQNGKADAPSAAEPVVVEPQTEEKKKKKKRKSEGEVVAEPEAQTPRTEKKKKKKLKLEEAVATPLTEAVAVVHDEDEEDEDEDAAEPEVEVVPKEVVQKTGPFLAPIADPLADEKLTKKLLKLAKKASKRKQTKRGVKEVVKAIRKKFKGICLIAGDISPIDVITHIPVLCEDNDIPYIYVPSKEALGAAGLTKRPTSCMLVLPKPLKGAAADDEEAKEFAEAYESARAKIAAVEPLYMRR</sequence>
<dbReference type="InterPro" id="IPR004038">
    <property type="entry name" value="Ribosomal_eL8/eL30/eS12/Gad45"/>
</dbReference>
<dbReference type="InterPro" id="IPR004037">
    <property type="entry name" value="Ribosomal_eL8-like_CS"/>
</dbReference>
<evidence type="ECO:0000313" key="9">
    <source>
        <dbReference type="EMBL" id="EIE22118.1"/>
    </source>
</evidence>
<evidence type="ECO:0000256" key="2">
    <source>
        <dbReference type="ARBA" id="ARBA00007337"/>
    </source>
</evidence>
<dbReference type="PROSITE" id="PS01082">
    <property type="entry name" value="RIBOSOMAL_L7AE"/>
    <property type="match status" value="1"/>
</dbReference>